<evidence type="ECO:0000313" key="3">
    <source>
        <dbReference type="EMBL" id="AKU99544.1"/>
    </source>
</evidence>
<comment type="similarity">
    <text evidence="1 2">Belongs to the enoyl-CoA hydratase/isomerase family.</text>
</comment>
<dbReference type="STRING" id="1391654.AKJ09_06208"/>
<dbReference type="GO" id="GO:0006635">
    <property type="term" value="P:fatty acid beta-oxidation"/>
    <property type="evidence" value="ECO:0007669"/>
    <property type="project" value="TreeGrafter"/>
</dbReference>
<dbReference type="Proteomes" id="UP000064967">
    <property type="component" value="Chromosome"/>
</dbReference>
<dbReference type="Gene3D" id="3.90.226.10">
    <property type="entry name" value="2-enoyl-CoA Hydratase, Chain A, domain 1"/>
    <property type="match status" value="1"/>
</dbReference>
<dbReference type="AlphaFoldDB" id="A0A0K1Q2D2"/>
<organism evidence="3 4">
    <name type="scientific">Labilithrix luteola</name>
    <dbReference type="NCBI Taxonomy" id="1391654"/>
    <lineage>
        <taxon>Bacteria</taxon>
        <taxon>Pseudomonadati</taxon>
        <taxon>Myxococcota</taxon>
        <taxon>Polyangia</taxon>
        <taxon>Polyangiales</taxon>
        <taxon>Labilitrichaceae</taxon>
        <taxon>Labilithrix</taxon>
    </lineage>
</organism>
<dbReference type="RefSeq" id="WP_169927941.1">
    <property type="nucleotide sequence ID" value="NZ_CP012333.1"/>
</dbReference>
<evidence type="ECO:0000256" key="2">
    <source>
        <dbReference type="RuleBase" id="RU003707"/>
    </source>
</evidence>
<name>A0A0K1Q2D2_9BACT</name>
<dbReference type="InterPro" id="IPR018376">
    <property type="entry name" value="Enoyl-CoA_hyd/isom_CS"/>
</dbReference>
<dbReference type="PANTHER" id="PTHR11941:SF54">
    <property type="entry name" value="ENOYL-COA HYDRATASE, MITOCHONDRIAL"/>
    <property type="match status" value="1"/>
</dbReference>
<evidence type="ECO:0000256" key="1">
    <source>
        <dbReference type="ARBA" id="ARBA00005254"/>
    </source>
</evidence>
<proteinExistence type="inferred from homology"/>
<dbReference type="SUPFAM" id="SSF52096">
    <property type="entry name" value="ClpP/crotonase"/>
    <property type="match status" value="1"/>
</dbReference>
<accession>A0A0K1Q2D2</accession>
<dbReference type="InterPro" id="IPR001753">
    <property type="entry name" value="Enoyl-CoA_hydra/iso"/>
</dbReference>
<dbReference type="CDD" id="cd06558">
    <property type="entry name" value="crotonase-like"/>
    <property type="match status" value="1"/>
</dbReference>
<dbReference type="Pfam" id="PF00378">
    <property type="entry name" value="ECH_1"/>
    <property type="match status" value="1"/>
</dbReference>
<keyword evidence="4" id="KW-1185">Reference proteome</keyword>
<dbReference type="PANTHER" id="PTHR11941">
    <property type="entry name" value="ENOYL-COA HYDRATASE-RELATED"/>
    <property type="match status" value="1"/>
</dbReference>
<sequence length="230" mass="24712">MKTILLEGPGKNSLSTLLMEHALEEVRGAGTEPILLTGAGDAFSAGLNLKEVAELDVDGLRCFLGVLERLVTALYEHPGPTVAWVNGHAIAGGCVLALCCDARVMTSRDGTRIGLNEVAIGLRFPPRTFTAVSRALAGPSLARIILEAGLYPAQTAKELGMVDTLGEEAEARAWLERLAAHPRDAYAAAKVAVRGKLDVPAEEEKRFFEEMVPYWAAPELKARLKALLKR</sequence>
<protein>
    <submittedName>
        <fullName evidence="3">Enoyl-CoA hydratase</fullName>
    </submittedName>
</protein>
<dbReference type="EMBL" id="CP012333">
    <property type="protein sequence ID" value="AKU99544.1"/>
    <property type="molecule type" value="Genomic_DNA"/>
</dbReference>
<evidence type="ECO:0000313" key="4">
    <source>
        <dbReference type="Proteomes" id="UP000064967"/>
    </source>
</evidence>
<reference evidence="3 4" key="1">
    <citation type="submission" date="2015-08" db="EMBL/GenBank/DDBJ databases">
        <authorList>
            <person name="Babu N.S."/>
            <person name="Beckwith C.J."/>
            <person name="Beseler K.G."/>
            <person name="Brison A."/>
            <person name="Carone J.V."/>
            <person name="Caskin T.P."/>
            <person name="Diamond M."/>
            <person name="Durham M.E."/>
            <person name="Foxe J.M."/>
            <person name="Go M."/>
            <person name="Henderson B.A."/>
            <person name="Jones I.B."/>
            <person name="McGettigan J.A."/>
            <person name="Micheletti S.J."/>
            <person name="Nasrallah M.E."/>
            <person name="Ortiz D."/>
            <person name="Piller C.R."/>
            <person name="Privatt S.R."/>
            <person name="Schneider S.L."/>
            <person name="Sharp S."/>
            <person name="Smith T.C."/>
            <person name="Stanton J.D."/>
            <person name="Ullery H.E."/>
            <person name="Wilson R.J."/>
            <person name="Serrano M.G."/>
            <person name="Buck G."/>
            <person name="Lee V."/>
            <person name="Wang Y."/>
            <person name="Carvalho R."/>
            <person name="Voegtly L."/>
            <person name="Shi R."/>
            <person name="Duckworth R."/>
            <person name="Johnson A."/>
            <person name="Loviza R."/>
            <person name="Walstead R."/>
            <person name="Shah Z."/>
            <person name="Kiflezghi M."/>
            <person name="Wade K."/>
            <person name="Ball S.L."/>
            <person name="Bradley K.W."/>
            <person name="Asai D.J."/>
            <person name="Bowman C.A."/>
            <person name="Russell D.A."/>
            <person name="Pope W.H."/>
            <person name="Jacobs-Sera D."/>
            <person name="Hendrix R.W."/>
            <person name="Hatfull G.F."/>
        </authorList>
    </citation>
    <scope>NUCLEOTIDE SEQUENCE [LARGE SCALE GENOMIC DNA]</scope>
    <source>
        <strain evidence="3 4">DSM 27648</strain>
    </source>
</reference>
<dbReference type="InterPro" id="IPR029045">
    <property type="entry name" value="ClpP/crotonase-like_dom_sf"/>
</dbReference>
<dbReference type="KEGG" id="llu:AKJ09_06208"/>
<dbReference type="GO" id="GO:0003824">
    <property type="term" value="F:catalytic activity"/>
    <property type="evidence" value="ECO:0007669"/>
    <property type="project" value="InterPro"/>
</dbReference>
<gene>
    <name evidence="3" type="ORF">AKJ09_06208</name>
</gene>
<dbReference type="PROSITE" id="PS00166">
    <property type="entry name" value="ENOYL_COA_HYDRATASE"/>
    <property type="match status" value="1"/>
</dbReference>